<dbReference type="CDD" id="cd02440">
    <property type="entry name" value="AdoMet_MTases"/>
    <property type="match status" value="1"/>
</dbReference>
<dbReference type="InterPro" id="IPR002792">
    <property type="entry name" value="TRAM_dom"/>
</dbReference>
<dbReference type="EMBL" id="QPJS01000001">
    <property type="protein sequence ID" value="RCX05672.1"/>
    <property type="molecule type" value="Genomic_DNA"/>
</dbReference>
<dbReference type="NCBIfam" id="TIGR00479">
    <property type="entry name" value="rumA"/>
    <property type="match status" value="1"/>
</dbReference>
<feature type="domain" description="TRAM" evidence="6">
    <location>
        <begin position="10"/>
        <end position="70"/>
    </location>
</feature>
<dbReference type="Proteomes" id="UP000253517">
    <property type="component" value="Unassembled WGS sequence"/>
</dbReference>
<evidence type="ECO:0000256" key="4">
    <source>
        <dbReference type="PROSITE-ProRule" id="PRU01024"/>
    </source>
</evidence>
<dbReference type="GO" id="GO:0070041">
    <property type="term" value="F:rRNA (uridine-C5-)-methyltransferase activity"/>
    <property type="evidence" value="ECO:0007669"/>
    <property type="project" value="TreeGrafter"/>
</dbReference>
<keyword evidence="1 4" id="KW-0489">Methyltransferase</keyword>
<dbReference type="PROSITE" id="PS50926">
    <property type="entry name" value="TRAM"/>
    <property type="match status" value="1"/>
</dbReference>
<dbReference type="InterPro" id="IPR030390">
    <property type="entry name" value="MeTrfase_TrmA_AS"/>
</dbReference>
<dbReference type="PANTHER" id="PTHR11061:SF30">
    <property type="entry name" value="TRNA (URACIL(54)-C(5))-METHYLTRANSFERASE"/>
    <property type="match status" value="1"/>
</dbReference>
<dbReference type="PROSITE" id="PS51687">
    <property type="entry name" value="SAM_MT_RNA_M5U"/>
    <property type="match status" value="1"/>
</dbReference>
<reference evidence="7 8" key="1">
    <citation type="submission" date="2018-07" db="EMBL/GenBank/DDBJ databases">
        <title>Genomic Encyclopedia of Type Strains, Phase IV (KMG-IV): sequencing the most valuable type-strain genomes for metagenomic binning, comparative biology and taxonomic classification.</title>
        <authorList>
            <person name="Goeker M."/>
        </authorList>
    </citation>
    <scope>NUCLEOTIDE SEQUENCE [LARGE SCALE GENOMIC DNA]</scope>
    <source>
        <strain evidence="7 8">DSM 21410</strain>
    </source>
</reference>
<dbReference type="InterPro" id="IPR012340">
    <property type="entry name" value="NA-bd_OB-fold"/>
</dbReference>
<dbReference type="InterPro" id="IPR010280">
    <property type="entry name" value="U5_MeTrfase_fam"/>
</dbReference>
<comment type="similarity">
    <text evidence="4">Belongs to the class I-like SAM-binding methyltransferase superfamily. RNA M5U methyltransferase family.</text>
</comment>
<name>A0A369A8I4_9FLAO</name>
<evidence type="ECO:0000256" key="2">
    <source>
        <dbReference type="ARBA" id="ARBA00022679"/>
    </source>
</evidence>
<sequence length="483" mass="54893">MPYQHPMTKKFKKGDLIPHLEVSAAGAQGKAIARTSQGQVVFIPYAVPGDIIDAEVVQSKKNYLEARIVHLHTPSPHRTSPPCTHFGLCGGCKWQHMHYQAQLQWKQQEVTNNLLHLGKLSLPEPDPILASSSTFGYRNKVEYSFSSMRWLTEQQITEGRSLDRRALGFHIPGRWDRVLHIEHCHLHDSFTNQIRNYLFHYAIDHHLSFWHPKEQTGLLRTLTLRYTTTGQYMVILQFGHNDTSAIHRLLDSLLQTFPQLTTLLYAINTKGNDALYDLDLVCYHGPGYIEEQMPAYNARHQPLIFRISPKSFYQTNSHQATQLYRRALDYLRPTGTELVYDLYTGTGTIALYMARYVRKVIGVELVPDAIADAHTNALLNQITNTTFIAGDIKQTFTPVFIATHGNPDAIIVDPPRDGMHPDVVNTLLRLAPPAIVYISCNSATQARDLAMLSSRYSIIRYGAVDMFPHTHHVESVALLHRQD</sequence>
<dbReference type="Gene3D" id="2.40.50.1070">
    <property type="match status" value="1"/>
</dbReference>
<dbReference type="SUPFAM" id="SSF50249">
    <property type="entry name" value="Nucleic acid-binding proteins"/>
    <property type="match status" value="1"/>
</dbReference>
<dbReference type="Gene3D" id="3.40.50.150">
    <property type="entry name" value="Vaccinia Virus protein VP39"/>
    <property type="match status" value="1"/>
</dbReference>
<dbReference type="AlphaFoldDB" id="A0A369A8I4"/>
<feature type="binding site" evidence="4">
    <location>
        <position position="343"/>
    </location>
    <ligand>
        <name>S-adenosyl-L-methionine</name>
        <dbReference type="ChEBI" id="CHEBI:59789"/>
    </ligand>
</feature>
<dbReference type="PROSITE" id="PS01230">
    <property type="entry name" value="TRMA_1"/>
    <property type="match status" value="1"/>
</dbReference>
<dbReference type="Pfam" id="PF01938">
    <property type="entry name" value="TRAM"/>
    <property type="match status" value="1"/>
</dbReference>
<dbReference type="InterPro" id="IPR029063">
    <property type="entry name" value="SAM-dependent_MTases_sf"/>
</dbReference>
<keyword evidence="8" id="KW-1185">Reference proteome</keyword>
<feature type="active site" evidence="5">
    <location>
        <position position="440"/>
    </location>
</feature>
<evidence type="ECO:0000256" key="3">
    <source>
        <dbReference type="ARBA" id="ARBA00022691"/>
    </source>
</evidence>
<dbReference type="InterPro" id="IPR030391">
    <property type="entry name" value="MeTrfase_TrmA_CS"/>
</dbReference>
<gene>
    <name evidence="7" type="ORF">DES35_101960</name>
</gene>
<organism evidence="7 8">
    <name type="scientific">Schleiferia thermophila</name>
    <dbReference type="NCBI Taxonomy" id="884107"/>
    <lineage>
        <taxon>Bacteria</taxon>
        <taxon>Pseudomonadati</taxon>
        <taxon>Bacteroidota</taxon>
        <taxon>Flavobacteriia</taxon>
        <taxon>Flavobacteriales</taxon>
        <taxon>Schleiferiaceae</taxon>
        <taxon>Schleiferia</taxon>
    </lineage>
</organism>
<proteinExistence type="inferred from homology"/>
<dbReference type="SUPFAM" id="SSF53335">
    <property type="entry name" value="S-adenosyl-L-methionine-dependent methyltransferases"/>
    <property type="match status" value="1"/>
</dbReference>
<evidence type="ECO:0000259" key="6">
    <source>
        <dbReference type="PROSITE" id="PS50926"/>
    </source>
</evidence>
<feature type="binding site" evidence="4">
    <location>
        <position position="413"/>
    </location>
    <ligand>
        <name>S-adenosyl-L-methionine</name>
        <dbReference type="ChEBI" id="CHEBI:59789"/>
    </ligand>
</feature>
<evidence type="ECO:0000256" key="5">
    <source>
        <dbReference type="PROSITE-ProRule" id="PRU10015"/>
    </source>
</evidence>
<dbReference type="PANTHER" id="PTHR11061">
    <property type="entry name" value="RNA M5U METHYLTRANSFERASE"/>
    <property type="match status" value="1"/>
</dbReference>
<keyword evidence="3 4" id="KW-0949">S-adenosyl-L-methionine</keyword>
<protein>
    <submittedName>
        <fullName evidence="7">23S rRNA m(5)U-1939 methyltransferase</fullName>
    </submittedName>
</protein>
<feature type="binding site" evidence="4">
    <location>
        <position position="364"/>
    </location>
    <ligand>
        <name>S-adenosyl-L-methionine</name>
        <dbReference type="ChEBI" id="CHEBI:59789"/>
    </ligand>
</feature>
<dbReference type="Gene3D" id="2.40.50.140">
    <property type="entry name" value="Nucleic acid-binding proteins"/>
    <property type="match status" value="1"/>
</dbReference>
<evidence type="ECO:0000313" key="8">
    <source>
        <dbReference type="Proteomes" id="UP000253517"/>
    </source>
</evidence>
<dbReference type="FunFam" id="3.40.50.150:FF:000009">
    <property type="entry name" value="23S rRNA (Uracil(1939)-C(5))-methyltransferase RlmD"/>
    <property type="match status" value="1"/>
</dbReference>
<evidence type="ECO:0000256" key="1">
    <source>
        <dbReference type="ARBA" id="ARBA00022603"/>
    </source>
</evidence>
<comment type="caution">
    <text evidence="7">The sequence shown here is derived from an EMBL/GenBank/DDBJ whole genome shotgun (WGS) entry which is preliminary data.</text>
</comment>
<dbReference type="PROSITE" id="PS01231">
    <property type="entry name" value="TRMA_2"/>
    <property type="match status" value="1"/>
</dbReference>
<evidence type="ECO:0000313" key="7">
    <source>
        <dbReference type="EMBL" id="RCX05672.1"/>
    </source>
</evidence>
<dbReference type="GO" id="GO:0070475">
    <property type="term" value="P:rRNA base methylation"/>
    <property type="evidence" value="ECO:0007669"/>
    <property type="project" value="TreeGrafter"/>
</dbReference>
<dbReference type="Pfam" id="PF05958">
    <property type="entry name" value="tRNA_U5-meth_tr"/>
    <property type="match status" value="1"/>
</dbReference>
<keyword evidence="2 4" id="KW-0808">Transferase</keyword>
<feature type="active site" description="Nucleophile" evidence="4">
    <location>
        <position position="440"/>
    </location>
</feature>
<feature type="binding site" evidence="4">
    <location>
        <position position="314"/>
    </location>
    <ligand>
        <name>S-adenosyl-L-methionine</name>
        <dbReference type="ChEBI" id="CHEBI:59789"/>
    </ligand>
</feature>
<accession>A0A369A8I4</accession>